<evidence type="ECO:0000313" key="4">
    <source>
        <dbReference type="EMBL" id="GLW56749.1"/>
    </source>
</evidence>
<dbReference type="OrthoDB" id="190168at2"/>
<evidence type="ECO:0000259" key="3">
    <source>
        <dbReference type="Pfam" id="PF01648"/>
    </source>
</evidence>
<comment type="similarity">
    <text evidence="1">Belongs to the P-Pant transferase superfamily. Gsp/Sfp/HetI/AcpT family.</text>
</comment>
<evidence type="ECO:0000256" key="1">
    <source>
        <dbReference type="ARBA" id="ARBA00010990"/>
    </source>
</evidence>
<accession>A0A9W6PKV6</accession>
<protein>
    <recommendedName>
        <fullName evidence="3">4'-phosphopantetheinyl transferase domain-containing protein</fullName>
    </recommendedName>
</protein>
<dbReference type="GO" id="GO:0019878">
    <property type="term" value="P:lysine biosynthetic process via aminoadipic acid"/>
    <property type="evidence" value="ECO:0007669"/>
    <property type="project" value="TreeGrafter"/>
</dbReference>
<dbReference type="PANTHER" id="PTHR12215:SF10">
    <property type="entry name" value="L-AMINOADIPATE-SEMIALDEHYDE DEHYDROGENASE-PHOSPHOPANTETHEINYL TRANSFERASE"/>
    <property type="match status" value="1"/>
</dbReference>
<dbReference type="AlphaFoldDB" id="A0A9W6PKV6"/>
<dbReference type="RefSeq" id="WP_051776662.1">
    <property type="nucleotide sequence ID" value="NZ_BSRX01000030.1"/>
</dbReference>
<reference evidence="4" key="1">
    <citation type="submission" date="2023-02" db="EMBL/GenBank/DDBJ databases">
        <title>Kitasatospora phosalacinea NBRC 14362.</title>
        <authorList>
            <person name="Ichikawa N."/>
            <person name="Sato H."/>
            <person name="Tonouchi N."/>
        </authorList>
    </citation>
    <scope>NUCLEOTIDE SEQUENCE</scope>
    <source>
        <strain evidence="4">NBRC 14362</strain>
    </source>
</reference>
<dbReference type="InterPro" id="IPR037143">
    <property type="entry name" value="4-PPantetheinyl_Trfase_dom_sf"/>
</dbReference>
<dbReference type="PANTHER" id="PTHR12215">
    <property type="entry name" value="PHOSPHOPANTETHEINE TRANSFERASE"/>
    <property type="match status" value="1"/>
</dbReference>
<name>A0A9W6PKV6_9ACTN</name>
<dbReference type="GO" id="GO:0005829">
    <property type="term" value="C:cytosol"/>
    <property type="evidence" value="ECO:0007669"/>
    <property type="project" value="TreeGrafter"/>
</dbReference>
<sequence length="250" mass="26408">MNTVNTVNALTPAATAAADPDVIDVIDAWSIPTDQPPDVVRRLYGLLDPAERSRADRAHDPAEGGRFAVARGAVRLLVAERLGVPPADLVWRYGPHGKPEPVLPASAEPLRVNWSGSGALALLALAVGRRVGADVEQLARPEIGARIARRHFPAADAALVLDAPTPADGADRFTRLWCRREACVKVHGGRLAQGLGLPLAGPSPLRLADAAPLGPGPLWLSDVPVPGPFRAAVAADTDRPFTVRHRTWTG</sequence>
<organism evidence="4 5">
    <name type="scientific">Kitasatospora phosalacinea</name>
    <dbReference type="NCBI Taxonomy" id="2065"/>
    <lineage>
        <taxon>Bacteria</taxon>
        <taxon>Bacillati</taxon>
        <taxon>Actinomycetota</taxon>
        <taxon>Actinomycetes</taxon>
        <taxon>Kitasatosporales</taxon>
        <taxon>Streptomycetaceae</taxon>
        <taxon>Kitasatospora</taxon>
    </lineage>
</organism>
<dbReference type="Gene3D" id="3.90.470.20">
    <property type="entry name" value="4'-phosphopantetheinyl transferase domain"/>
    <property type="match status" value="1"/>
</dbReference>
<dbReference type="Pfam" id="PF01648">
    <property type="entry name" value="ACPS"/>
    <property type="match status" value="1"/>
</dbReference>
<gene>
    <name evidence="4" type="ORF">Kpho01_47600</name>
</gene>
<dbReference type="InterPro" id="IPR008278">
    <property type="entry name" value="4-PPantetheinyl_Trfase_dom"/>
</dbReference>
<evidence type="ECO:0000256" key="2">
    <source>
        <dbReference type="ARBA" id="ARBA00022679"/>
    </source>
</evidence>
<feature type="domain" description="4'-phosphopantetheinyl transferase" evidence="3">
    <location>
        <begin position="130"/>
        <end position="197"/>
    </location>
</feature>
<dbReference type="GO" id="GO:0008897">
    <property type="term" value="F:holo-[acyl-carrier-protein] synthase activity"/>
    <property type="evidence" value="ECO:0007669"/>
    <property type="project" value="InterPro"/>
</dbReference>
<keyword evidence="2" id="KW-0808">Transferase</keyword>
<proteinExistence type="inferred from homology"/>
<dbReference type="EMBL" id="BSRX01000030">
    <property type="protein sequence ID" value="GLW56749.1"/>
    <property type="molecule type" value="Genomic_DNA"/>
</dbReference>
<dbReference type="GO" id="GO:0000287">
    <property type="term" value="F:magnesium ion binding"/>
    <property type="evidence" value="ECO:0007669"/>
    <property type="project" value="InterPro"/>
</dbReference>
<dbReference type="Proteomes" id="UP001165143">
    <property type="component" value="Unassembled WGS sequence"/>
</dbReference>
<evidence type="ECO:0000313" key="5">
    <source>
        <dbReference type="Proteomes" id="UP001165143"/>
    </source>
</evidence>
<dbReference type="SUPFAM" id="SSF56214">
    <property type="entry name" value="4'-phosphopantetheinyl transferase"/>
    <property type="match status" value="2"/>
</dbReference>
<comment type="caution">
    <text evidence="4">The sequence shown here is derived from an EMBL/GenBank/DDBJ whole genome shotgun (WGS) entry which is preliminary data.</text>
</comment>
<dbReference type="InterPro" id="IPR050559">
    <property type="entry name" value="P-Pant_transferase_sf"/>
</dbReference>